<evidence type="ECO:0000313" key="2">
    <source>
        <dbReference type="Proteomes" id="UP000789525"/>
    </source>
</evidence>
<sequence length="165" mass="18291">MPLLLLVISLWIHSTTQPGMAIILDFIGKAPVNVTGVMFFDFAIATLELVGTAMYYEHAIIFSRYHRMYRTFEATISTIINLVQDNKHATKDKTSVLYKDPRNISGSVTNATSGQGEGEEDTMLGQNPTTAIASRLPLPFNLDFTRPNRTSRTGNAVPGALLRDW</sequence>
<dbReference type="EMBL" id="CAJVPT010018319">
    <property type="protein sequence ID" value="CAG8633333.1"/>
    <property type="molecule type" value="Genomic_DNA"/>
</dbReference>
<comment type="caution">
    <text evidence="1">The sequence shown here is derived from an EMBL/GenBank/DDBJ whole genome shotgun (WGS) entry which is preliminary data.</text>
</comment>
<organism evidence="1 2">
    <name type="scientific">Acaulospora colombiana</name>
    <dbReference type="NCBI Taxonomy" id="27376"/>
    <lineage>
        <taxon>Eukaryota</taxon>
        <taxon>Fungi</taxon>
        <taxon>Fungi incertae sedis</taxon>
        <taxon>Mucoromycota</taxon>
        <taxon>Glomeromycotina</taxon>
        <taxon>Glomeromycetes</taxon>
        <taxon>Diversisporales</taxon>
        <taxon>Acaulosporaceae</taxon>
        <taxon>Acaulospora</taxon>
    </lineage>
</organism>
<gene>
    <name evidence="1" type="ORF">ACOLOM_LOCUS7708</name>
</gene>
<evidence type="ECO:0000313" key="1">
    <source>
        <dbReference type="EMBL" id="CAG8633333.1"/>
    </source>
</evidence>
<dbReference type="Proteomes" id="UP000789525">
    <property type="component" value="Unassembled WGS sequence"/>
</dbReference>
<keyword evidence="2" id="KW-1185">Reference proteome</keyword>
<protein>
    <submittedName>
        <fullName evidence="1">4335_t:CDS:1</fullName>
    </submittedName>
</protein>
<reference evidence="1" key="1">
    <citation type="submission" date="2021-06" db="EMBL/GenBank/DDBJ databases">
        <authorList>
            <person name="Kallberg Y."/>
            <person name="Tangrot J."/>
            <person name="Rosling A."/>
        </authorList>
    </citation>
    <scope>NUCLEOTIDE SEQUENCE</scope>
    <source>
        <strain evidence="1">CL356</strain>
    </source>
</reference>
<name>A0ACA9N4E0_9GLOM</name>
<accession>A0ACA9N4E0</accession>
<proteinExistence type="predicted"/>